<evidence type="ECO:0000256" key="1">
    <source>
        <dbReference type="ARBA" id="ARBA00004162"/>
    </source>
</evidence>
<evidence type="ECO:0000256" key="10">
    <source>
        <dbReference type="ARBA" id="ARBA00023136"/>
    </source>
</evidence>
<feature type="domain" description="Protein kinase" evidence="16">
    <location>
        <begin position="1"/>
        <end position="238"/>
    </location>
</feature>
<dbReference type="InterPro" id="IPR008271">
    <property type="entry name" value="Ser/Thr_kinase_AS"/>
</dbReference>
<dbReference type="Pfam" id="PF00069">
    <property type="entry name" value="Pkinase"/>
    <property type="match status" value="1"/>
</dbReference>
<evidence type="ECO:0000256" key="8">
    <source>
        <dbReference type="ARBA" id="ARBA00022840"/>
    </source>
</evidence>
<accession>A0AAE1VWS1</accession>
<dbReference type="Proteomes" id="UP001291623">
    <property type="component" value="Unassembled WGS sequence"/>
</dbReference>
<comment type="catalytic activity">
    <reaction evidence="12">
        <text>L-seryl-[protein] + ATP = O-phospho-L-seryl-[protein] + ADP + H(+)</text>
        <dbReference type="Rhea" id="RHEA:17989"/>
        <dbReference type="Rhea" id="RHEA-COMP:9863"/>
        <dbReference type="Rhea" id="RHEA-COMP:11604"/>
        <dbReference type="ChEBI" id="CHEBI:15378"/>
        <dbReference type="ChEBI" id="CHEBI:29999"/>
        <dbReference type="ChEBI" id="CHEBI:30616"/>
        <dbReference type="ChEBI" id="CHEBI:83421"/>
        <dbReference type="ChEBI" id="CHEBI:456216"/>
        <dbReference type="EC" id="2.7.11.1"/>
    </reaction>
</comment>
<feature type="binding site" evidence="13">
    <location>
        <position position="128"/>
    </location>
    <ligand>
        <name>ATP</name>
        <dbReference type="ChEBI" id="CHEBI:30616"/>
    </ligand>
</feature>
<dbReference type="AlphaFoldDB" id="A0AAE1VWS1"/>
<dbReference type="EC" id="2.7.11.1" evidence="2"/>
<dbReference type="PANTHER" id="PTHR47982">
    <property type="entry name" value="PROLINE-RICH RECEPTOR-LIKE PROTEIN KINASE PERK4"/>
    <property type="match status" value="1"/>
</dbReference>
<dbReference type="SMART" id="SM00220">
    <property type="entry name" value="S_TKc"/>
    <property type="match status" value="1"/>
</dbReference>
<evidence type="ECO:0000313" key="17">
    <source>
        <dbReference type="EMBL" id="KAK4377289.1"/>
    </source>
</evidence>
<keyword evidence="3 14" id="KW-0723">Serine/threonine-protein kinase</keyword>
<keyword evidence="8 13" id="KW-0067">ATP-binding</keyword>
<evidence type="ECO:0000256" key="15">
    <source>
        <dbReference type="SAM" id="MobiDB-lite"/>
    </source>
</evidence>
<dbReference type="GO" id="GO:0005886">
    <property type="term" value="C:plasma membrane"/>
    <property type="evidence" value="ECO:0007669"/>
    <property type="project" value="UniProtKB-SubCell"/>
</dbReference>
<keyword evidence="18" id="KW-1185">Reference proteome</keyword>
<feature type="compositionally biased region" description="Polar residues" evidence="15">
    <location>
        <begin position="66"/>
        <end position="83"/>
    </location>
</feature>
<evidence type="ECO:0000313" key="18">
    <source>
        <dbReference type="Proteomes" id="UP001291623"/>
    </source>
</evidence>
<feature type="compositionally biased region" description="Low complexity" evidence="15">
    <location>
        <begin position="18"/>
        <end position="29"/>
    </location>
</feature>
<dbReference type="GO" id="GO:0004674">
    <property type="term" value="F:protein serine/threonine kinase activity"/>
    <property type="evidence" value="ECO:0007669"/>
    <property type="project" value="UniProtKB-KW"/>
</dbReference>
<organism evidence="17 18">
    <name type="scientific">Anisodus tanguticus</name>
    <dbReference type="NCBI Taxonomy" id="243964"/>
    <lineage>
        <taxon>Eukaryota</taxon>
        <taxon>Viridiplantae</taxon>
        <taxon>Streptophyta</taxon>
        <taxon>Embryophyta</taxon>
        <taxon>Tracheophyta</taxon>
        <taxon>Spermatophyta</taxon>
        <taxon>Magnoliopsida</taxon>
        <taxon>eudicotyledons</taxon>
        <taxon>Gunneridae</taxon>
        <taxon>Pentapetalae</taxon>
        <taxon>asterids</taxon>
        <taxon>lamiids</taxon>
        <taxon>Solanales</taxon>
        <taxon>Solanaceae</taxon>
        <taxon>Solanoideae</taxon>
        <taxon>Hyoscyameae</taxon>
        <taxon>Anisodus</taxon>
    </lineage>
</organism>
<evidence type="ECO:0000256" key="5">
    <source>
        <dbReference type="ARBA" id="ARBA00022692"/>
    </source>
</evidence>
<sequence>MGLDMDDSHTANRDDYYNNKQNGNWNNNNVQSTENVVKIPPPIDSAGVSSEYNWTIAPPPPPPPMRSSSSAIFSGAQQQQKKNPNLPRLLDDEKIRPEIDSKANLLGQGGFGFVHKGVLPNGKEIAVKSLKSNSGHGEREFQAEAVSIIDILCHPRIIHRDIKGANILLDNNFEAKVADFGLAKLAADNFTHVSTRIMGTFGYLAPEYASTGKLTEKSDGVMLLELITGHRPIDVNSE</sequence>
<comment type="catalytic activity">
    <reaction evidence="11">
        <text>L-threonyl-[protein] + ATP = O-phospho-L-threonyl-[protein] + ADP + H(+)</text>
        <dbReference type="Rhea" id="RHEA:46608"/>
        <dbReference type="Rhea" id="RHEA-COMP:11060"/>
        <dbReference type="Rhea" id="RHEA-COMP:11605"/>
        <dbReference type="ChEBI" id="CHEBI:15378"/>
        <dbReference type="ChEBI" id="CHEBI:30013"/>
        <dbReference type="ChEBI" id="CHEBI:30616"/>
        <dbReference type="ChEBI" id="CHEBI:61977"/>
        <dbReference type="ChEBI" id="CHEBI:456216"/>
        <dbReference type="EC" id="2.7.11.1"/>
    </reaction>
</comment>
<evidence type="ECO:0000256" key="2">
    <source>
        <dbReference type="ARBA" id="ARBA00012513"/>
    </source>
</evidence>
<comment type="caution">
    <text evidence="17">The sequence shown here is derived from an EMBL/GenBank/DDBJ whole genome shotgun (WGS) entry which is preliminary data.</text>
</comment>
<evidence type="ECO:0000256" key="6">
    <source>
        <dbReference type="ARBA" id="ARBA00022741"/>
    </source>
</evidence>
<evidence type="ECO:0000259" key="16">
    <source>
        <dbReference type="PROSITE" id="PS50011"/>
    </source>
</evidence>
<evidence type="ECO:0000256" key="12">
    <source>
        <dbReference type="ARBA" id="ARBA00048679"/>
    </source>
</evidence>
<dbReference type="EMBL" id="JAVYJV010000002">
    <property type="protein sequence ID" value="KAK4377289.1"/>
    <property type="molecule type" value="Genomic_DNA"/>
</dbReference>
<dbReference type="SUPFAM" id="SSF56112">
    <property type="entry name" value="Protein kinase-like (PK-like)"/>
    <property type="match status" value="1"/>
</dbReference>
<keyword evidence="5" id="KW-0812">Transmembrane</keyword>
<keyword evidence="4" id="KW-0808">Transferase</keyword>
<dbReference type="PANTHER" id="PTHR47982:SF23">
    <property type="entry name" value="NON-SPECIFIC SERINE_THREONINE PROTEIN KINASE"/>
    <property type="match status" value="1"/>
</dbReference>
<dbReference type="InterPro" id="IPR047117">
    <property type="entry name" value="PERK1-13-like"/>
</dbReference>
<evidence type="ECO:0000256" key="9">
    <source>
        <dbReference type="ARBA" id="ARBA00022989"/>
    </source>
</evidence>
<dbReference type="Gene3D" id="1.10.510.10">
    <property type="entry name" value="Transferase(Phosphotransferase) domain 1"/>
    <property type="match status" value="1"/>
</dbReference>
<comment type="subcellular location">
    <subcellularLocation>
        <location evidence="1">Cell membrane</location>
        <topology evidence="1">Single-pass membrane protein</topology>
    </subcellularLocation>
</comment>
<evidence type="ECO:0000256" key="4">
    <source>
        <dbReference type="ARBA" id="ARBA00022679"/>
    </source>
</evidence>
<dbReference type="PROSITE" id="PS00108">
    <property type="entry name" value="PROTEIN_KINASE_ST"/>
    <property type="match status" value="1"/>
</dbReference>
<gene>
    <name evidence="17" type="ORF">RND71_003585</name>
</gene>
<keyword evidence="7" id="KW-0418">Kinase</keyword>
<feature type="compositionally biased region" description="Basic and acidic residues" evidence="15">
    <location>
        <begin position="1"/>
        <end position="17"/>
    </location>
</feature>
<dbReference type="InterPro" id="IPR011009">
    <property type="entry name" value="Kinase-like_dom_sf"/>
</dbReference>
<dbReference type="InterPro" id="IPR000719">
    <property type="entry name" value="Prot_kinase_dom"/>
</dbReference>
<dbReference type="GO" id="GO:0005524">
    <property type="term" value="F:ATP binding"/>
    <property type="evidence" value="ECO:0007669"/>
    <property type="project" value="UniProtKB-UniRule"/>
</dbReference>
<keyword evidence="6 13" id="KW-0547">Nucleotide-binding</keyword>
<evidence type="ECO:0000256" key="14">
    <source>
        <dbReference type="RuleBase" id="RU000304"/>
    </source>
</evidence>
<evidence type="ECO:0000256" key="3">
    <source>
        <dbReference type="ARBA" id="ARBA00022527"/>
    </source>
</evidence>
<comment type="similarity">
    <text evidence="14">Belongs to the protein kinase superfamily.</text>
</comment>
<dbReference type="PROSITE" id="PS00107">
    <property type="entry name" value="PROTEIN_KINASE_ATP"/>
    <property type="match status" value="1"/>
</dbReference>
<evidence type="ECO:0000256" key="11">
    <source>
        <dbReference type="ARBA" id="ARBA00047899"/>
    </source>
</evidence>
<reference evidence="17" key="1">
    <citation type="submission" date="2023-12" db="EMBL/GenBank/DDBJ databases">
        <title>Genome assembly of Anisodus tanguticus.</title>
        <authorList>
            <person name="Wang Y.-J."/>
        </authorList>
    </citation>
    <scope>NUCLEOTIDE SEQUENCE</scope>
    <source>
        <strain evidence="17">KB-2021</strain>
        <tissue evidence="17">Leaf</tissue>
    </source>
</reference>
<dbReference type="InterPro" id="IPR017441">
    <property type="entry name" value="Protein_kinase_ATP_BS"/>
</dbReference>
<feature type="region of interest" description="Disordered" evidence="15">
    <location>
        <begin position="1"/>
        <end position="90"/>
    </location>
</feature>
<name>A0AAE1VWS1_9SOLA</name>
<keyword evidence="10" id="KW-0472">Membrane</keyword>
<evidence type="ECO:0000256" key="13">
    <source>
        <dbReference type="PROSITE-ProRule" id="PRU10141"/>
    </source>
</evidence>
<proteinExistence type="inferred from homology"/>
<protein>
    <recommendedName>
        <fullName evidence="2">non-specific serine/threonine protein kinase</fullName>
        <ecNumber evidence="2">2.7.11.1</ecNumber>
    </recommendedName>
</protein>
<evidence type="ECO:0000256" key="7">
    <source>
        <dbReference type="ARBA" id="ARBA00022777"/>
    </source>
</evidence>
<keyword evidence="9" id="KW-1133">Transmembrane helix</keyword>
<dbReference type="PROSITE" id="PS50011">
    <property type="entry name" value="PROTEIN_KINASE_DOM"/>
    <property type="match status" value="1"/>
</dbReference>